<dbReference type="EMBL" id="CAUYUJ010020838">
    <property type="protein sequence ID" value="CAK0900807.1"/>
    <property type="molecule type" value="Genomic_DNA"/>
</dbReference>
<feature type="region of interest" description="Disordered" evidence="1">
    <location>
        <begin position="423"/>
        <end position="446"/>
    </location>
</feature>
<sequence>MPGVDRALQPAAELVLQPQEAGAHIRPLPADRVLTADGGLVRSALGAPPLAPAGRRGRWVHLPCAAGSPGVPARGSLGSGAAPRAARPPGQPAAAAPGAASRQASPLGARARSDSPPRGPSAALPARGQLPVRLASHGPPAAAASRGAPGQGAQGLSAAATSGAASRLVSPLGARARSDSPPQRPTATALARGQPPACLVSSGAPVACAAAPASAAAGARAWTALQPALSASVSLLGSGQPCMARWRPESTSACAAQFPGRHAARAASGGVPASALPRRSSSCGANPRGTPVPQPHWVRTSQPATVRCSRQPSMHYLASAIPTPRPLGSMTLQEQGPAPLGLQPAATAPATPAPASGPGLQAPRDPTAPQAQGDGGVQHRAGQTGPLGEGAPVIGSAQVLGGGLQGLAAQVAHAPAQCAEALQGTRPARPDPPHAAGDPRAKDPAAAGGAEALLLSYAQLPRAEPGEGPAQEAPAEADSSFLLKPSEGLAGSAGAATGPASGPEADLPATPLPPAQGAEEDLAAVFASYEASAVAQPGLAPGGSAATAERAALPEATPTGASSDSEREPLRSRPSPGPRTVQQLEPSLGLPQLGAPPLAGRPSASSGGGGSAGRVADYLALGDPAAWTGEARPGPSGVTEADLLGLASAGDDGSAGSGVGEGGDCLRAASACPEKESADRETSPPRQDPATADACGTLVFEEHGGLGTRVARGLSASSSTWKPASPAVSARLGPACDRSSSPVLPTMRFSGAFTHMPSPPAAVFLASGGSPKASTFACPAAQGSPELSSPAYPTEHGSPQLSSFAYPAARGTPTVARPRSPRGAAFAYPAAKGSPELSSFTYPSTHWSPKATTFACPAPHGSPELSSFAYPTVHGSPQLSSFAYPAAHGSSAAAHPRSPRGTAFAHPAAQSPTQTVALPSALPALASASPAPALGSWSPTFRRRPFAALLPTSPPPVYAAAFAALAARPAHAAPVPPPAGVVAASPPRRSVGVPGRTEFPHASGAQTFGPAGAAHAQAVEGLAIGSPRSAALKRSPFSGLLGGRSEGV</sequence>
<feature type="compositionally biased region" description="Low complexity" evidence="1">
    <location>
        <begin position="335"/>
        <end position="359"/>
    </location>
</feature>
<feature type="region of interest" description="Disordered" evidence="1">
    <location>
        <begin position="718"/>
        <end position="739"/>
    </location>
</feature>
<feature type="compositionally biased region" description="Basic and acidic residues" evidence="1">
    <location>
        <begin position="428"/>
        <end position="443"/>
    </location>
</feature>
<comment type="caution">
    <text evidence="2">The sequence shown here is derived from an EMBL/GenBank/DDBJ whole genome shotgun (WGS) entry which is preliminary data.</text>
</comment>
<proteinExistence type="predicted"/>
<feature type="compositionally biased region" description="Low complexity" evidence="1">
    <location>
        <begin position="545"/>
        <end position="559"/>
    </location>
</feature>
<feature type="region of interest" description="Disordered" evidence="1">
    <location>
        <begin position="670"/>
        <end position="690"/>
    </location>
</feature>
<feature type="region of interest" description="Disordered" evidence="1">
    <location>
        <begin position="325"/>
        <end position="390"/>
    </location>
</feature>
<feature type="region of interest" description="Disordered" evidence="1">
    <location>
        <begin position="485"/>
        <end position="515"/>
    </location>
</feature>
<name>A0ABN9XM31_9DINO</name>
<feature type="region of interest" description="Disordered" evidence="1">
    <location>
        <begin position="269"/>
        <end position="301"/>
    </location>
</feature>
<feature type="compositionally biased region" description="Low complexity" evidence="1">
    <location>
        <begin position="586"/>
        <end position="605"/>
    </location>
</feature>
<dbReference type="Proteomes" id="UP001189429">
    <property type="component" value="Unassembled WGS sequence"/>
</dbReference>
<feature type="compositionally biased region" description="Low complexity" evidence="1">
    <location>
        <begin position="75"/>
        <end position="106"/>
    </location>
</feature>
<feature type="region of interest" description="Disordered" evidence="1">
    <location>
        <begin position="539"/>
        <end position="611"/>
    </location>
</feature>
<evidence type="ECO:0000256" key="1">
    <source>
        <dbReference type="SAM" id="MobiDB-lite"/>
    </source>
</evidence>
<evidence type="ECO:0000313" key="3">
    <source>
        <dbReference type="Proteomes" id="UP001189429"/>
    </source>
</evidence>
<keyword evidence="3" id="KW-1185">Reference proteome</keyword>
<organism evidence="2 3">
    <name type="scientific">Prorocentrum cordatum</name>
    <dbReference type="NCBI Taxonomy" id="2364126"/>
    <lineage>
        <taxon>Eukaryota</taxon>
        <taxon>Sar</taxon>
        <taxon>Alveolata</taxon>
        <taxon>Dinophyceae</taxon>
        <taxon>Prorocentrales</taxon>
        <taxon>Prorocentraceae</taxon>
        <taxon>Prorocentrum</taxon>
    </lineage>
</organism>
<feature type="compositionally biased region" description="Low complexity" evidence="1">
    <location>
        <begin position="890"/>
        <end position="901"/>
    </location>
</feature>
<feature type="region of interest" description="Disordered" evidence="1">
    <location>
        <begin position="890"/>
        <end position="912"/>
    </location>
</feature>
<accession>A0ABN9XM31</accession>
<evidence type="ECO:0000313" key="2">
    <source>
        <dbReference type="EMBL" id="CAK0900807.1"/>
    </source>
</evidence>
<feature type="compositionally biased region" description="Low complexity" evidence="1">
    <location>
        <begin position="485"/>
        <end position="505"/>
    </location>
</feature>
<feature type="region of interest" description="Disordered" evidence="1">
    <location>
        <begin position="75"/>
        <end position="192"/>
    </location>
</feature>
<feature type="compositionally biased region" description="Low complexity" evidence="1">
    <location>
        <begin position="135"/>
        <end position="148"/>
    </location>
</feature>
<protein>
    <submittedName>
        <fullName evidence="2">Uncharacterized protein</fullName>
    </submittedName>
</protein>
<gene>
    <name evidence="2" type="ORF">PCOR1329_LOCUS78002</name>
</gene>
<feature type="compositionally biased region" description="Basic and acidic residues" evidence="1">
    <location>
        <begin position="673"/>
        <end position="683"/>
    </location>
</feature>
<feature type="compositionally biased region" description="Low complexity" evidence="1">
    <location>
        <begin position="154"/>
        <end position="166"/>
    </location>
</feature>
<reference evidence="2" key="1">
    <citation type="submission" date="2023-10" db="EMBL/GenBank/DDBJ databases">
        <authorList>
            <person name="Chen Y."/>
            <person name="Shah S."/>
            <person name="Dougan E. K."/>
            <person name="Thang M."/>
            <person name="Chan C."/>
        </authorList>
    </citation>
    <scope>NUCLEOTIDE SEQUENCE [LARGE SCALE GENOMIC DNA]</scope>
</reference>